<dbReference type="InterPro" id="IPR020568">
    <property type="entry name" value="Ribosomal_Su5_D2-typ_SF"/>
</dbReference>
<evidence type="ECO:0000256" key="7">
    <source>
        <dbReference type="ARBA" id="ARBA00077929"/>
    </source>
</evidence>
<reference evidence="9" key="1">
    <citation type="submission" date="2020-04" db="EMBL/GenBank/DDBJ databases">
        <title>Analysis of mating type loci in Filobasidium floriforme.</title>
        <authorList>
            <person name="Nowrousian M."/>
        </authorList>
    </citation>
    <scope>NUCLEOTIDE SEQUENCE</scope>
    <source>
        <strain evidence="9">CBS 6242</strain>
    </source>
</reference>
<name>A0A8K0NVR9_9TREE</name>
<protein>
    <recommendedName>
        <fullName evidence="7">Ribosomal RNA-processing protein 41</fullName>
    </recommendedName>
</protein>
<accession>A0A8K0NVR9</accession>
<dbReference type="InterPro" id="IPR001247">
    <property type="entry name" value="ExoRNase_PH_dom1"/>
</dbReference>
<dbReference type="Proteomes" id="UP000812966">
    <property type="component" value="Unassembled WGS sequence"/>
</dbReference>
<dbReference type="InterPro" id="IPR036345">
    <property type="entry name" value="ExoRNase_PH_dom2_sf"/>
</dbReference>
<dbReference type="GO" id="GO:0071028">
    <property type="term" value="P:nuclear mRNA surveillance"/>
    <property type="evidence" value="ECO:0007669"/>
    <property type="project" value="TreeGrafter"/>
</dbReference>
<dbReference type="PANTHER" id="PTHR11953:SF0">
    <property type="entry name" value="EXOSOME COMPLEX COMPONENT RRP41"/>
    <property type="match status" value="1"/>
</dbReference>
<gene>
    <name evidence="9" type="ORF">FFLO_00363</name>
</gene>
<evidence type="ECO:0000256" key="6">
    <source>
        <dbReference type="ARBA" id="ARBA00063066"/>
    </source>
</evidence>
<dbReference type="GO" id="GO:0005730">
    <property type="term" value="C:nucleolus"/>
    <property type="evidence" value="ECO:0007669"/>
    <property type="project" value="UniProtKB-SubCell"/>
</dbReference>
<dbReference type="InterPro" id="IPR050080">
    <property type="entry name" value="RNase_PH"/>
</dbReference>
<evidence type="ECO:0000259" key="8">
    <source>
        <dbReference type="Pfam" id="PF01138"/>
    </source>
</evidence>
<evidence type="ECO:0000256" key="1">
    <source>
        <dbReference type="ARBA" id="ARBA00004496"/>
    </source>
</evidence>
<dbReference type="GO" id="GO:0003723">
    <property type="term" value="F:RNA binding"/>
    <property type="evidence" value="ECO:0007669"/>
    <property type="project" value="TreeGrafter"/>
</dbReference>
<keyword evidence="4" id="KW-0963">Cytoplasm</keyword>
<comment type="caution">
    <text evidence="9">The sequence shown here is derived from an EMBL/GenBank/DDBJ whole genome shotgun (WGS) entry which is preliminary data.</text>
</comment>
<keyword evidence="10" id="KW-1185">Reference proteome</keyword>
<dbReference type="Gene3D" id="3.30.230.70">
    <property type="entry name" value="GHMP Kinase, N-terminal domain"/>
    <property type="match status" value="1"/>
</dbReference>
<comment type="subunit">
    <text evidence="6">Component of the RNA exosome complex. Specifically part of the catalytically inactive RNA exosome core complex (Exo-9) which may associate with the catalytic subunits RRP6 and DIS3 in cytoplasmic- and nuclear-specific RNA exosome complex forms. Exo-9 is formed by a hexameric base ring of RNase PH domain-containing subunits and a cap ring consisting of CSL4, RRP4 and RRP40.</text>
</comment>
<dbReference type="InterPro" id="IPR027408">
    <property type="entry name" value="PNPase/RNase_PH_dom_sf"/>
</dbReference>
<evidence type="ECO:0000256" key="5">
    <source>
        <dbReference type="ARBA" id="ARBA00022835"/>
    </source>
</evidence>
<feature type="domain" description="Exoribonuclease phosphorolytic" evidence="8">
    <location>
        <begin position="24"/>
        <end position="153"/>
    </location>
</feature>
<evidence type="ECO:0000313" key="9">
    <source>
        <dbReference type="EMBL" id="KAG7575373.1"/>
    </source>
</evidence>
<dbReference type="GO" id="GO:0034475">
    <property type="term" value="P:U4 snRNA 3'-end processing"/>
    <property type="evidence" value="ECO:0007669"/>
    <property type="project" value="TreeGrafter"/>
</dbReference>
<dbReference type="Pfam" id="PF01138">
    <property type="entry name" value="RNase_PH"/>
    <property type="match status" value="1"/>
</dbReference>
<dbReference type="FunFam" id="3.30.230.70:FF:000004">
    <property type="entry name" value="Exosome complex component Rrp41"/>
    <property type="match status" value="1"/>
</dbReference>
<comment type="subcellular location">
    <subcellularLocation>
        <location evidence="1">Cytoplasm</location>
    </subcellularLocation>
    <subcellularLocation>
        <location evidence="2">Nucleus</location>
        <location evidence="2">Nucleolus</location>
    </subcellularLocation>
</comment>
<proteinExistence type="inferred from homology"/>
<dbReference type="PANTHER" id="PTHR11953">
    <property type="entry name" value="EXOSOME COMPLEX COMPONENT"/>
    <property type="match status" value="1"/>
</dbReference>
<dbReference type="SUPFAM" id="SSF54211">
    <property type="entry name" value="Ribosomal protein S5 domain 2-like"/>
    <property type="match status" value="1"/>
</dbReference>
<organism evidence="9 10">
    <name type="scientific">Filobasidium floriforme</name>
    <dbReference type="NCBI Taxonomy" id="5210"/>
    <lineage>
        <taxon>Eukaryota</taxon>
        <taxon>Fungi</taxon>
        <taxon>Dikarya</taxon>
        <taxon>Basidiomycota</taxon>
        <taxon>Agaricomycotina</taxon>
        <taxon>Tremellomycetes</taxon>
        <taxon>Filobasidiales</taxon>
        <taxon>Filobasidiaceae</taxon>
        <taxon>Filobasidium</taxon>
    </lineage>
</organism>
<dbReference type="EMBL" id="JABELV010000004">
    <property type="protein sequence ID" value="KAG7575373.1"/>
    <property type="molecule type" value="Genomic_DNA"/>
</dbReference>
<evidence type="ECO:0000313" key="10">
    <source>
        <dbReference type="Proteomes" id="UP000812966"/>
    </source>
</evidence>
<dbReference type="GO" id="GO:0000176">
    <property type="term" value="C:nuclear exosome (RNase complex)"/>
    <property type="evidence" value="ECO:0007669"/>
    <property type="project" value="TreeGrafter"/>
</dbReference>
<dbReference type="OrthoDB" id="437922at2759"/>
<keyword evidence="5" id="KW-0271">Exosome</keyword>
<sequence length="266" mass="28702">MASSSRVEILNEGGLRVDGRRPYELRSVSMTFSPQAHADGSATMQQGLTTVTVSVFGPREPRSRANAIHDRANLVVEVGVAGWSQPGVGQRNRGDKRLTEVGATIRQTFEPVIMSHLYPRSEISIYVQVLGSDGGILPTAINATTLALIDAGVAMTDYITSLSVGLHLTQPLLDLSSPEESDIPYLVVASLPGTGKVTLATLETRIHVDRFEEMLAVGVEGCKILKAEMEGEVKKRTGTMVERMKLNALPDRAGGMKDSDRDILMT</sequence>
<dbReference type="AlphaFoldDB" id="A0A8K0NVR9"/>
<evidence type="ECO:0000256" key="3">
    <source>
        <dbReference type="ARBA" id="ARBA00006678"/>
    </source>
</evidence>
<dbReference type="GO" id="GO:0000177">
    <property type="term" value="C:cytoplasmic exosome (RNase complex)"/>
    <property type="evidence" value="ECO:0007669"/>
    <property type="project" value="TreeGrafter"/>
</dbReference>
<evidence type="ECO:0000256" key="4">
    <source>
        <dbReference type="ARBA" id="ARBA00022490"/>
    </source>
</evidence>
<comment type="similarity">
    <text evidence="3">Belongs to the RNase PH family.</text>
</comment>
<dbReference type="SUPFAM" id="SSF55666">
    <property type="entry name" value="Ribonuclease PH domain 2-like"/>
    <property type="match status" value="1"/>
</dbReference>
<dbReference type="CDD" id="cd11370">
    <property type="entry name" value="RNase_PH_RRP41"/>
    <property type="match status" value="1"/>
</dbReference>
<dbReference type="GO" id="GO:0016075">
    <property type="term" value="P:rRNA catabolic process"/>
    <property type="evidence" value="ECO:0007669"/>
    <property type="project" value="TreeGrafter"/>
</dbReference>
<dbReference type="GO" id="GO:0071051">
    <property type="term" value="P:poly(A)-dependent snoRNA 3'-end processing"/>
    <property type="evidence" value="ECO:0007669"/>
    <property type="project" value="TreeGrafter"/>
</dbReference>
<evidence type="ECO:0000256" key="2">
    <source>
        <dbReference type="ARBA" id="ARBA00004604"/>
    </source>
</evidence>